<dbReference type="PROSITE" id="PS50940">
    <property type="entry name" value="CHIT_BIND_II"/>
    <property type="match status" value="1"/>
</dbReference>
<evidence type="ECO:0000256" key="6">
    <source>
        <dbReference type="ARBA" id="ARBA00023295"/>
    </source>
</evidence>
<keyword evidence="4 7" id="KW-0378">Hydrolase</keyword>
<feature type="signal peptide" evidence="9">
    <location>
        <begin position="1"/>
        <end position="27"/>
    </location>
</feature>
<organism evidence="12 13">
    <name type="scientific">Artemia franciscana</name>
    <name type="common">Brine shrimp</name>
    <name type="synonym">Artemia sanfranciscana</name>
    <dbReference type="NCBI Taxonomy" id="6661"/>
    <lineage>
        <taxon>Eukaryota</taxon>
        <taxon>Metazoa</taxon>
        <taxon>Ecdysozoa</taxon>
        <taxon>Arthropoda</taxon>
        <taxon>Crustacea</taxon>
        <taxon>Branchiopoda</taxon>
        <taxon>Anostraca</taxon>
        <taxon>Artemiidae</taxon>
        <taxon>Artemia</taxon>
    </lineage>
</organism>
<dbReference type="GO" id="GO:0008061">
    <property type="term" value="F:chitin binding"/>
    <property type="evidence" value="ECO:0007669"/>
    <property type="project" value="UniProtKB-KW"/>
</dbReference>
<dbReference type="PANTHER" id="PTHR11177">
    <property type="entry name" value="CHITINASE"/>
    <property type="match status" value="1"/>
</dbReference>
<dbReference type="PROSITE" id="PS01095">
    <property type="entry name" value="GH18_1"/>
    <property type="match status" value="1"/>
</dbReference>
<dbReference type="EMBL" id="JAVRJZ010000016">
    <property type="protein sequence ID" value="KAK2710999.1"/>
    <property type="molecule type" value="Genomic_DNA"/>
</dbReference>
<feature type="domain" description="GH18" evidence="11">
    <location>
        <begin position="29"/>
        <end position="403"/>
    </location>
</feature>
<keyword evidence="6 7" id="KW-0326">Glycosidase</keyword>
<feature type="compositionally biased region" description="Polar residues" evidence="8">
    <location>
        <begin position="410"/>
        <end position="427"/>
    </location>
</feature>
<keyword evidence="2" id="KW-0147">Chitin-binding</keyword>
<dbReference type="InterPro" id="IPR002557">
    <property type="entry name" value="Chitin-bd_dom"/>
</dbReference>
<keyword evidence="13" id="KW-1185">Reference proteome</keyword>
<dbReference type="SMART" id="SM00494">
    <property type="entry name" value="ChtBD2"/>
    <property type="match status" value="1"/>
</dbReference>
<evidence type="ECO:0000256" key="8">
    <source>
        <dbReference type="SAM" id="MobiDB-lite"/>
    </source>
</evidence>
<dbReference type="FunFam" id="3.10.50.10:FF:000001">
    <property type="entry name" value="Chitinase 3-like 1"/>
    <property type="match status" value="1"/>
</dbReference>
<dbReference type="GO" id="GO:0005975">
    <property type="term" value="P:carbohydrate metabolic process"/>
    <property type="evidence" value="ECO:0007669"/>
    <property type="project" value="InterPro"/>
</dbReference>
<dbReference type="Gene3D" id="2.170.140.10">
    <property type="entry name" value="Chitin binding domain"/>
    <property type="match status" value="1"/>
</dbReference>
<dbReference type="SMART" id="SM00636">
    <property type="entry name" value="Glyco_18"/>
    <property type="match status" value="1"/>
</dbReference>
<evidence type="ECO:0000259" key="10">
    <source>
        <dbReference type="PROSITE" id="PS50940"/>
    </source>
</evidence>
<accession>A0AA88L2P2</accession>
<evidence type="ECO:0000259" key="11">
    <source>
        <dbReference type="PROSITE" id="PS51910"/>
    </source>
</evidence>
<feature type="region of interest" description="Disordered" evidence="8">
    <location>
        <begin position="406"/>
        <end position="427"/>
    </location>
</feature>
<evidence type="ECO:0000313" key="12">
    <source>
        <dbReference type="EMBL" id="KAK2710999.1"/>
    </source>
</evidence>
<dbReference type="Pfam" id="PF00704">
    <property type="entry name" value="Glyco_hydro_18"/>
    <property type="match status" value="1"/>
</dbReference>
<dbReference type="FunFam" id="2.170.140.10:FF:000005">
    <property type="entry name" value="Acidic mammalian chitinase"/>
    <property type="match status" value="1"/>
</dbReference>
<dbReference type="SUPFAM" id="SSF57625">
    <property type="entry name" value="Invertebrate chitin-binding proteins"/>
    <property type="match status" value="1"/>
</dbReference>
<dbReference type="SUPFAM" id="SSF51445">
    <property type="entry name" value="(Trans)glycosidases"/>
    <property type="match status" value="1"/>
</dbReference>
<evidence type="ECO:0000256" key="3">
    <source>
        <dbReference type="ARBA" id="ARBA00022729"/>
    </source>
</evidence>
<dbReference type="GO" id="GO:0004568">
    <property type="term" value="F:chitinase activity"/>
    <property type="evidence" value="ECO:0007669"/>
    <property type="project" value="TreeGrafter"/>
</dbReference>
<feature type="non-terminal residue" evidence="12">
    <location>
        <position position="1"/>
    </location>
</feature>
<name>A0AA88L2P2_ARTSF</name>
<dbReference type="PANTHER" id="PTHR11177:SF399">
    <property type="entry name" value="CHITINASE 6, ISOFORM C"/>
    <property type="match status" value="1"/>
</dbReference>
<protein>
    <recommendedName>
        <fullName evidence="14">Chitinase</fullName>
    </recommendedName>
</protein>
<gene>
    <name evidence="12" type="ORF">QYM36_012237</name>
</gene>
<feature type="chain" id="PRO_5041690980" description="Chitinase" evidence="9">
    <location>
        <begin position="28"/>
        <end position="1405"/>
    </location>
</feature>
<dbReference type="InterPro" id="IPR001223">
    <property type="entry name" value="Glyco_hydro18_cat"/>
</dbReference>
<reference evidence="12" key="1">
    <citation type="submission" date="2023-07" db="EMBL/GenBank/DDBJ databases">
        <title>Chromosome-level genome assembly of Artemia franciscana.</title>
        <authorList>
            <person name="Jo E."/>
        </authorList>
    </citation>
    <scope>NUCLEOTIDE SEQUENCE</scope>
    <source>
        <tissue evidence="12">Whole body</tissue>
    </source>
</reference>
<evidence type="ECO:0000256" key="2">
    <source>
        <dbReference type="ARBA" id="ARBA00022669"/>
    </source>
</evidence>
<dbReference type="InterPro" id="IPR011583">
    <property type="entry name" value="Chitinase_II/V-like_cat"/>
</dbReference>
<dbReference type="FunFam" id="3.20.20.80:FF:000007">
    <property type="entry name" value="Acidic mammalian chitinase"/>
    <property type="match status" value="1"/>
</dbReference>
<feature type="region of interest" description="Disordered" evidence="8">
    <location>
        <begin position="844"/>
        <end position="863"/>
    </location>
</feature>
<dbReference type="InterPro" id="IPR001579">
    <property type="entry name" value="Glyco_hydro_18_chit_AS"/>
</dbReference>
<dbReference type="GO" id="GO:0006032">
    <property type="term" value="P:chitin catabolic process"/>
    <property type="evidence" value="ECO:0007669"/>
    <property type="project" value="TreeGrafter"/>
</dbReference>
<dbReference type="PROSITE" id="PS51910">
    <property type="entry name" value="GH18_2"/>
    <property type="match status" value="1"/>
</dbReference>
<comment type="similarity">
    <text evidence="1">Belongs to the glycosyl hydrolase 18 family. Chitinase class II subfamily.</text>
</comment>
<dbReference type="CDD" id="cd02872">
    <property type="entry name" value="GH18_chitolectin_chitotriosidase"/>
    <property type="match status" value="1"/>
</dbReference>
<keyword evidence="5" id="KW-1015">Disulfide bond</keyword>
<dbReference type="InterPro" id="IPR036508">
    <property type="entry name" value="Chitin-bd_dom_sf"/>
</dbReference>
<comment type="caution">
    <text evidence="12">The sequence shown here is derived from an EMBL/GenBank/DDBJ whole genome shotgun (WGS) entry which is preliminary data.</text>
</comment>
<dbReference type="InterPro" id="IPR017853">
    <property type="entry name" value="GH"/>
</dbReference>
<evidence type="ECO:0000256" key="1">
    <source>
        <dbReference type="ARBA" id="ARBA00009121"/>
    </source>
</evidence>
<feature type="domain" description="Chitin-binding type-2" evidence="10">
    <location>
        <begin position="477"/>
        <end position="536"/>
    </location>
</feature>
<feature type="region of interest" description="Disordered" evidence="8">
    <location>
        <begin position="645"/>
        <end position="664"/>
    </location>
</feature>
<evidence type="ECO:0000313" key="13">
    <source>
        <dbReference type="Proteomes" id="UP001187531"/>
    </source>
</evidence>
<sequence>MAPISKFASSPITWIFVLCIVVAAASSDKKIVCYFTNWSAYRPGIAKFTASNINPYLCTHLVYAFVGMDSEFRLRPFDKWQDIDQGAYAKFNGLKTYNKELKTLLAIGGWNEGSKRFSLLAEDSELRKNFTKSVVRYLRQYQFDGFDLDWEYPGSRDGGRPEDKENYLRLVKDLRRAFESEAKKTKRPRLLLTMAVPAGIETIEKGYDVPRLSKYLDFFNLLSYDYHASTEPLVNHHSPLRSYDETDFEHQLTVEYTVRHYLKNGAPRHKIVVGIPTYGRAYKLFNPDVNGLESPSLGPSEASKYTKEKGYMAYYEICEKIGVENWLIEKPYPEDVGPYAYSQEGDWVGYDDEDMVARKANYVLEEDLGGIMFWSLETDDFRGVCTGKQYPLLEAGKEAIIQGLKRQEGGKSSTGLKKSPKVPSNNAVRSNSVLRSLSSVSPRDQSIGKESSDFNGVTQAIFRATPPTPPTPAPDADFTCKDEGFYAHPTDCKRYFRCLDAGALGIIPNAFVCPSGLYYNKLSGSCDYSTNVICKAPVTSTFKPFLASGTSLATRSPTTTSEPFLDYVDFSSEEKDIFDDSEEVVKSKEITRSEEDSETELEKLLDLIHELGGVSRVRQLLAKSKVSSSDPEISKEQRESLKKFLDTTASASNSRRGPVGGSVPKEILEKTDFDPTFNQHDTIDAKPRQYQTIRRNRPIPPSTSEDPSTTPVIEQFISQDSDEIETDFREEDELPVSPKDEFLDSYEYYEDDILSIKATPKSVNLQRRPSVIADISSEEAEVEIEIATRTSTTTEPSTTVTTAEPTTTRRKLIRGPARRRFSSAITATTPETSVVERASVGPIRIRPPTSSKRRFVARPRSTTSQPIVEENDEVVETRDLNFRFPSPVDVEGRSFPLRHVDTKSYDFNGDLPQTERTKRIRRPTDLTLASSKNKPVEDANQPKILPSFKEALERKRNPYPLIETSTNFERFKRKDVETSSPFVESYDIDIKPKESKITRFRHIHSRPDIRLFEPFTYKSYIPKHKDTNSAIFFSNRDFNDRTFIEVSSQNENYAKNSFHYSKNTYRTEDQVPFDLTTDDLKPENTKLIDYSHFDDEVTSVFNSHGGLSNWVKQPHSQAMVNRPRELIHPGFGDFGPSMVDENHAKDSFHSSKNNYRAKVQAPSDLMNSDFKTKNTQPNDYGYFDDGLTNTFNVHGGLSNWAKQPHSQAVVTSSHELGNHDFNNPMFFGPSFVDEITAEDSFSPSKNTYGINNKVPFDLVIEDFKKENTELGDYSQFHDETTNINKNGDLSNRVTKQYSREVMAMPPSFENVQDSPKLPASINFSGDPLKIKYTNRHDQLEPIKDYLSKEYLYRNRPELEKRHPQDKTWDPWWSIYTSGGLDDVQEEDIIRNVDKLDFEKISKHNS</sequence>
<dbReference type="InterPro" id="IPR029070">
    <property type="entry name" value="Chitinase_insertion_sf"/>
</dbReference>
<evidence type="ECO:0000256" key="4">
    <source>
        <dbReference type="ARBA" id="ARBA00022801"/>
    </source>
</evidence>
<keyword evidence="3 9" id="KW-0732">Signal</keyword>
<dbReference type="Pfam" id="PF01607">
    <property type="entry name" value="CBM_14"/>
    <property type="match status" value="1"/>
</dbReference>
<dbReference type="GO" id="GO:0005576">
    <property type="term" value="C:extracellular region"/>
    <property type="evidence" value="ECO:0007669"/>
    <property type="project" value="InterPro"/>
</dbReference>
<dbReference type="Gene3D" id="3.10.50.10">
    <property type="match status" value="1"/>
</dbReference>
<evidence type="ECO:0000256" key="7">
    <source>
        <dbReference type="RuleBase" id="RU000489"/>
    </source>
</evidence>
<dbReference type="Proteomes" id="UP001187531">
    <property type="component" value="Unassembled WGS sequence"/>
</dbReference>
<proteinExistence type="inferred from homology"/>
<dbReference type="InterPro" id="IPR050314">
    <property type="entry name" value="Glycosyl_Hydrlase_18"/>
</dbReference>
<evidence type="ECO:0008006" key="14">
    <source>
        <dbReference type="Google" id="ProtNLM"/>
    </source>
</evidence>
<evidence type="ECO:0000256" key="9">
    <source>
        <dbReference type="SAM" id="SignalP"/>
    </source>
</evidence>
<dbReference type="SUPFAM" id="SSF54556">
    <property type="entry name" value="Chitinase insertion domain"/>
    <property type="match status" value="1"/>
</dbReference>
<dbReference type="Gene3D" id="3.20.20.80">
    <property type="entry name" value="Glycosidases"/>
    <property type="match status" value="1"/>
</dbReference>
<evidence type="ECO:0000256" key="5">
    <source>
        <dbReference type="ARBA" id="ARBA00023157"/>
    </source>
</evidence>